<dbReference type="PROSITE" id="PS50109">
    <property type="entry name" value="HIS_KIN"/>
    <property type="match status" value="1"/>
</dbReference>
<dbReference type="Pfam" id="PF12860">
    <property type="entry name" value="PAS_7"/>
    <property type="match status" value="2"/>
</dbReference>
<evidence type="ECO:0000256" key="1">
    <source>
        <dbReference type="ARBA" id="ARBA00000085"/>
    </source>
</evidence>
<gene>
    <name evidence="10" type="ORF">ACFSKO_03715</name>
</gene>
<dbReference type="InterPro" id="IPR036890">
    <property type="entry name" value="HATPase_C_sf"/>
</dbReference>
<evidence type="ECO:0000256" key="6">
    <source>
        <dbReference type="ARBA" id="ARBA00023012"/>
    </source>
</evidence>
<dbReference type="PANTHER" id="PTHR43711">
    <property type="entry name" value="TWO-COMPONENT HISTIDINE KINASE"/>
    <property type="match status" value="1"/>
</dbReference>
<evidence type="ECO:0000256" key="7">
    <source>
        <dbReference type="SAM" id="MobiDB-lite"/>
    </source>
</evidence>
<evidence type="ECO:0000256" key="2">
    <source>
        <dbReference type="ARBA" id="ARBA00012438"/>
    </source>
</evidence>
<dbReference type="GO" id="GO:0005524">
    <property type="term" value="F:ATP binding"/>
    <property type="evidence" value="ECO:0007669"/>
    <property type="project" value="UniProtKB-KW"/>
</dbReference>
<keyword evidence="10" id="KW-0547">Nucleotide-binding</keyword>
<sequence length="862" mass="96692">MSSFSAYMPGLFLALIILIGSGVLVFAYRLRWRMVQKKLNDLQAKSSLDRAAILAAPLGCVTFSHRDKKTRSSVGLVREFGLDKGEIDFNAISIIFQRGGTKPNILIEAVETLRELGKSFTVTLTAKGRTYRITGERIVLSSELPPVADVVWFHDVSDMEKQTRNALDGSRHITWLLDNLPVPVWMRDERLALTYCNKAYASAVESSQAEVIEQSMELMDRSKVIQAHNLANKALETDGLVCEKHHAIIAGERRLLEFCEKALDDKNLLGFAVDQTRLEDAERELNSHIEAHAQVLENLGIAISIFGPDERLSFFNSSYATLFKLNEDFLRSEPHLSEILDTMRENRRLPEYANFPEFKQQRLREYRSIIEPVEELLHLTDGTTLRSVATAHPFGGVIETIEDVTDSLALERSYNTLTAVQRETLNKLYEAVVVYGADGRLKLFNPNFAEIWKLPEEFLNTEPHVRDVVSRSRDLFDVDDEEWEQRREVMVARVCEPEGRAGRIVRADGVVLDWAQVMLPDGASLLTFLDVTDSFTVERALLEKNEALETADRLKTAFIANVSYELRTPLNAIVGFAEILENQFFGELNERQMEYSQAIVESSHRLMTLINDILDLATIEAGYLHLDLGEVNVDQMLQHLHTIGHERARHRNIEVDILCDDDIGLVLVDERRLTQALYNLLLNAMKFSPEGGTVTVEASKDHELRISVSDNGVGISQEDQDRVFLKFERGEGHAKQAGAGLGLSLVKSLVELHGGWVEIESAVSDGTKVTCHIPLLDQDGLSQDNAVQNISDGADEISLPDETNDIRSVVTEVINQITEQKSDMDQEEEIVSTDGTDGVEGSGKTEDISEDVQGTQSDRDKI</sequence>
<dbReference type="Pfam" id="PF00512">
    <property type="entry name" value="HisKA"/>
    <property type="match status" value="1"/>
</dbReference>
<dbReference type="Pfam" id="PF13188">
    <property type="entry name" value="PAS_8"/>
    <property type="match status" value="1"/>
</dbReference>
<feature type="domain" description="Histidine kinase" evidence="9">
    <location>
        <begin position="561"/>
        <end position="777"/>
    </location>
</feature>
<dbReference type="Proteomes" id="UP001597294">
    <property type="component" value="Unassembled WGS sequence"/>
</dbReference>
<comment type="catalytic activity">
    <reaction evidence="1">
        <text>ATP + protein L-histidine = ADP + protein N-phospho-L-histidine.</text>
        <dbReference type="EC" id="2.7.13.3"/>
    </reaction>
</comment>
<dbReference type="EMBL" id="JBHUII010000001">
    <property type="protein sequence ID" value="MFD2204698.1"/>
    <property type="molecule type" value="Genomic_DNA"/>
</dbReference>
<evidence type="ECO:0000259" key="9">
    <source>
        <dbReference type="PROSITE" id="PS50109"/>
    </source>
</evidence>
<dbReference type="PANTHER" id="PTHR43711:SF31">
    <property type="entry name" value="HISTIDINE KINASE"/>
    <property type="match status" value="1"/>
</dbReference>
<dbReference type="InterPro" id="IPR004358">
    <property type="entry name" value="Sig_transdc_His_kin-like_C"/>
</dbReference>
<protein>
    <recommendedName>
        <fullName evidence="2">histidine kinase</fullName>
        <ecNumber evidence="2">2.7.13.3</ecNumber>
    </recommendedName>
</protein>
<name>A0ABW5BFD2_9PROT</name>
<dbReference type="SMART" id="SM00091">
    <property type="entry name" value="PAS"/>
    <property type="match status" value="3"/>
</dbReference>
<dbReference type="InterPro" id="IPR005467">
    <property type="entry name" value="His_kinase_dom"/>
</dbReference>
<dbReference type="PRINTS" id="PR00344">
    <property type="entry name" value="BCTRLSENSOR"/>
</dbReference>
<dbReference type="SMART" id="SM00388">
    <property type="entry name" value="HisKA"/>
    <property type="match status" value="1"/>
</dbReference>
<dbReference type="SUPFAM" id="SSF47384">
    <property type="entry name" value="Homodimeric domain of signal transducing histidine kinase"/>
    <property type="match status" value="1"/>
</dbReference>
<keyword evidence="4" id="KW-0808">Transferase</keyword>
<dbReference type="InterPro" id="IPR050736">
    <property type="entry name" value="Sensor_HK_Regulatory"/>
</dbReference>
<keyword evidence="6" id="KW-0902">Two-component regulatory system</keyword>
<evidence type="ECO:0000256" key="4">
    <source>
        <dbReference type="ARBA" id="ARBA00022679"/>
    </source>
</evidence>
<dbReference type="EC" id="2.7.13.3" evidence="2"/>
<keyword evidence="10" id="KW-0067">ATP-binding</keyword>
<feature type="region of interest" description="Disordered" evidence="7">
    <location>
        <begin position="819"/>
        <end position="862"/>
    </location>
</feature>
<dbReference type="Gene3D" id="1.10.287.130">
    <property type="match status" value="1"/>
</dbReference>
<dbReference type="Gene3D" id="3.30.450.20">
    <property type="entry name" value="PAS domain"/>
    <property type="match status" value="1"/>
</dbReference>
<keyword evidence="11" id="KW-1185">Reference proteome</keyword>
<dbReference type="InterPro" id="IPR036097">
    <property type="entry name" value="HisK_dim/P_sf"/>
</dbReference>
<dbReference type="InterPro" id="IPR003594">
    <property type="entry name" value="HATPase_dom"/>
</dbReference>
<proteinExistence type="predicted"/>
<dbReference type="Pfam" id="PF02518">
    <property type="entry name" value="HATPase_c"/>
    <property type="match status" value="1"/>
</dbReference>
<dbReference type="Gene3D" id="3.30.565.10">
    <property type="entry name" value="Histidine kinase-like ATPase, C-terminal domain"/>
    <property type="match status" value="1"/>
</dbReference>
<dbReference type="InterPro" id="IPR000014">
    <property type="entry name" value="PAS"/>
</dbReference>
<dbReference type="SUPFAM" id="SSF55785">
    <property type="entry name" value="PYP-like sensor domain (PAS domain)"/>
    <property type="match status" value="2"/>
</dbReference>
<dbReference type="CDD" id="cd00075">
    <property type="entry name" value="HATPase"/>
    <property type="match status" value="1"/>
</dbReference>
<evidence type="ECO:0000313" key="11">
    <source>
        <dbReference type="Proteomes" id="UP001597294"/>
    </source>
</evidence>
<dbReference type="InterPro" id="IPR035965">
    <property type="entry name" value="PAS-like_dom_sf"/>
</dbReference>
<dbReference type="SUPFAM" id="SSF55874">
    <property type="entry name" value="ATPase domain of HSP90 chaperone/DNA topoisomerase II/histidine kinase"/>
    <property type="match status" value="1"/>
</dbReference>
<evidence type="ECO:0000313" key="10">
    <source>
        <dbReference type="EMBL" id="MFD2204698.1"/>
    </source>
</evidence>
<keyword evidence="8" id="KW-1133">Transmembrane helix</keyword>
<keyword evidence="3" id="KW-0597">Phosphoprotein</keyword>
<dbReference type="SMART" id="SM00387">
    <property type="entry name" value="HATPase_c"/>
    <property type="match status" value="1"/>
</dbReference>
<evidence type="ECO:0000256" key="5">
    <source>
        <dbReference type="ARBA" id="ARBA00022777"/>
    </source>
</evidence>
<evidence type="ECO:0000256" key="3">
    <source>
        <dbReference type="ARBA" id="ARBA00022553"/>
    </source>
</evidence>
<dbReference type="CDD" id="cd00082">
    <property type="entry name" value="HisKA"/>
    <property type="match status" value="1"/>
</dbReference>
<reference evidence="11" key="1">
    <citation type="journal article" date="2019" name="Int. J. Syst. Evol. Microbiol.">
        <title>The Global Catalogue of Microorganisms (GCM) 10K type strain sequencing project: providing services to taxonomists for standard genome sequencing and annotation.</title>
        <authorList>
            <consortium name="The Broad Institute Genomics Platform"/>
            <consortium name="The Broad Institute Genome Sequencing Center for Infectious Disease"/>
            <person name="Wu L."/>
            <person name="Ma J."/>
        </authorList>
    </citation>
    <scope>NUCLEOTIDE SEQUENCE [LARGE SCALE GENOMIC DNA]</scope>
    <source>
        <strain evidence="11">CGMCC 4.7192</strain>
    </source>
</reference>
<accession>A0ABW5BFD2</accession>
<organism evidence="10 11">
    <name type="scientific">Kiloniella antarctica</name>
    <dbReference type="NCBI Taxonomy" id="1550907"/>
    <lineage>
        <taxon>Bacteria</taxon>
        <taxon>Pseudomonadati</taxon>
        <taxon>Pseudomonadota</taxon>
        <taxon>Alphaproteobacteria</taxon>
        <taxon>Rhodospirillales</taxon>
        <taxon>Kiloniellaceae</taxon>
        <taxon>Kiloniella</taxon>
    </lineage>
</organism>
<evidence type="ECO:0000256" key="8">
    <source>
        <dbReference type="SAM" id="Phobius"/>
    </source>
</evidence>
<dbReference type="InterPro" id="IPR003661">
    <property type="entry name" value="HisK_dim/P_dom"/>
</dbReference>
<keyword evidence="5" id="KW-0418">Kinase</keyword>
<keyword evidence="8" id="KW-0812">Transmembrane</keyword>
<feature type="transmembrane region" description="Helical" evidence="8">
    <location>
        <begin position="6"/>
        <end position="28"/>
    </location>
</feature>
<comment type="caution">
    <text evidence="10">The sequence shown here is derived from an EMBL/GenBank/DDBJ whole genome shotgun (WGS) entry which is preliminary data.</text>
</comment>
<keyword evidence="8" id="KW-0472">Membrane</keyword>
<dbReference type="RefSeq" id="WP_380248539.1">
    <property type="nucleotide sequence ID" value="NZ_JBHUII010000001.1"/>
</dbReference>